<accession>A0ABV7U9M8</accession>
<comment type="caution">
    <text evidence="1">The sequence shown here is derived from an EMBL/GenBank/DDBJ whole genome shotgun (WGS) entry which is preliminary data.</text>
</comment>
<reference evidence="2" key="1">
    <citation type="journal article" date="2019" name="Int. J. Syst. Evol. Microbiol.">
        <title>The Global Catalogue of Microorganisms (GCM) 10K type strain sequencing project: providing services to taxonomists for standard genome sequencing and annotation.</title>
        <authorList>
            <consortium name="The Broad Institute Genomics Platform"/>
            <consortium name="The Broad Institute Genome Sequencing Center for Infectious Disease"/>
            <person name="Wu L."/>
            <person name="Ma J."/>
        </authorList>
    </citation>
    <scope>NUCLEOTIDE SEQUENCE [LARGE SCALE GENOMIC DNA]</scope>
    <source>
        <strain evidence="2">KCTC 42473</strain>
    </source>
</reference>
<name>A0ABV7U9M8_9RHOB</name>
<organism evidence="1 2">
    <name type="scientific">Paracoccus angustae</name>
    <dbReference type="NCBI Taxonomy" id="1671480"/>
    <lineage>
        <taxon>Bacteria</taxon>
        <taxon>Pseudomonadati</taxon>
        <taxon>Pseudomonadota</taxon>
        <taxon>Alphaproteobacteria</taxon>
        <taxon>Rhodobacterales</taxon>
        <taxon>Paracoccaceae</taxon>
        <taxon>Paracoccus</taxon>
    </lineage>
</organism>
<proteinExistence type="predicted"/>
<protein>
    <submittedName>
        <fullName evidence="1">Uncharacterized protein</fullName>
    </submittedName>
</protein>
<dbReference type="EMBL" id="JBHRXY010000038">
    <property type="protein sequence ID" value="MFC3631695.1"/>
    <property type="molecule type" value="Genomic_DNA"/>
</dbReference>
<keyword evidence="2" id="KW-1185">Reference proteome</keyword>
<dbReference type="Proteomes" id="UP001595539">
    <property type="component" value="Unassembled WGS sequence"/>
</dbReference>
<sequence length="58" mass="6352">MMNREGATRLGTLITPNPRRRGSEWTIVARARGIGTILQRVINQDSDFCADGPVANVV</sequence>
<evidence type="ECO:0000313" key="1">
    <source>
        <dbReference type="EMBL" id="MFC3631695.1"/>
    </source>
</evidence>
<dbReference type="RefSeq" id="WP_377764028.1">
    <property type="nucleotide sequence ID" value="NZ_JBHRXY010000038.1"/>
</dbReference>
<evidence type="ECO:0000313" key="2">
    <source>
        <dbReference type="Proteomes" id="UP001595539"/>
    </source>
</evidence>
<gene>
    <name evidence="1" type="ORF">ACFOM8_19910</name>
</gene>